<organism evidence="1 2">
    <name type="scientific">Bifidobacterium thermophilum</name>
    <dbReference type="NCBI Taxonomy" id="33905"/>
    <lineage>
        <taxon>Bacteria</taxon>
        <taxon>Bacillati</taxon>
        <taxon>Actinomycetota</taxon>
        <taxon>Actinomycetes</taxon>
        <taxon>Bifidobacteriales</taxon>
        <taxon>Bifidobacteriaceae</taxon>
        <taxon>Bifidobacterium</taxon>
    </lineage>
</organism>
<evidence type="ECO:0000313" key="2">
    <source>
        <dbReference type="Proteomes" id="UP000588369"/>
    </source>
</evidence>
<name>A0A7X9NQX9_9BIFI</name>
<dbReference type="RefSeq" id="WP_168984050.1">
    <property type="nucleotide sequence ID" value="NZ_JABAGI010000003.1"/>
</dbReference>
<evidence type="ECO:0000313" key="1">
    <source>
        <dbReference type="EMBL" id="NME61955.1"/>
    </source>
</evidence>
<comment type="caution">
    <text evidence="1">The sequence shown here is derived from an EMBL/GenBank/DDBJ whole genome shotgun (WGS) entry which is preliminary data.</text>
</comment>
<dbReference type="EMBL" id="JABAGI010000003">
    <property type="protein sequence ID" value="NME61955.1"/>
    <property type="molecule type" value="Genomic_DNA"/>
</dbReference>
<proteinExistence type="predicted"/>
<reference evidence="1 2" key="1">
    <citation type="submission" date="2020-04" db="EMBL/GenBank/DDBJ databases">
        <authorList>
            <person name="Hitch T.C.A."/>
            <person name="Wylensek D."/>
            <person name="Clavel T."/>
        </authorList>
    </citation>
    <scope>NUCLEOTIDE SEQUENCE [LARGE SCALE GENOMIC DNA]</scope>
    <source>
        <strain evidence="1 2">BSM-130-P53-3C</strain>
    </source>
</reference>
<sequence>MTAQDNTEYAIRRDDGLYLYDDTMDGTHPEWVQLADNAAWFGTAAEALAFAELAGYATDGRLDKGLEVTDRPWVWEEDIEPDDTDLELDREGL</sequence>
<gene>
    <name evidence="1" type="ORF">HF844_03925</name>
</gene>
<dbReference type="AlphaFoldDB" id="A0A7X9NQX9"/>
<dbReference type="Proteomes" id="UP000588369">
    <property type="component" value="Unassembled WGS sequence"/>
</dbReference>
<accession>A0A7X9NQX9</accession>
<protein>
    <submittedName>
        <fullName evidence="1">Uncharacterized protein</fullName>
    </submittedName>
</protein>